<dbReference type="RefSeq" id="WP_020949356.1">
    <property type="nucleotide sequence ID" value="NC_022041.1"/>
</dbReference>
<dbReference type="AlphaFoldDB" id="S5XRK1"/>
<gene>
    <name evidence="1" type="ORF">JCM7686_0608</name>
</gene>
<organism evidence="1 2">
    <name type="scientific">Paracoccus aminophilus JCM 7686</name>
    <dbReference type="NCBI Taxonomy" id="1367847"/>
    <lineage>
        <taxon>Bacteria</taxon>
        <taxon>Pseudomonadati</taxon>
        <taxon>Pseudomonadota</taxon>
        <taxon>Alphaproteobacteria</taxon>
        <taxon>Rhodobacterales</taxon>
        <taxon>Paracoccaceae</taxon>
        <taxon>Paracoccus</taxon>
    </lineage>
</organism>
<dbReference type="OrthoDB" id="564699at2"/>
<dbReference type="EMBL" id="CP006650">
    <property type="protein sequence ID" value="AGT07717.1"/>
    <property type="molecule type" value="Genomic_DNA"/>
</dbReference>
<keyword evidence="2" id="KW-1185">Reference proteome</keyword>
<evidence type="ECO:0000313" key="1">
    <source>
        <dbReference type="EMBL" id="AGT07717.1"/>
    </source>
</evidence>
<dbReference type="eggNOG" id="ENOG502ZTYG">
    <property type="taxonomic scope" value="Bacteria"/>
</dbReference>
<accession>S5XRK1</accession>
<dbReference type="Pfam" id="PF10983">
    <property type="entry name" value="DUF2793"/>
    <property type="match status" value="1"/>
</dbReference>
<dbReference type="KEGG" id="pami:JCM7686_0608"/>
<evidence type="ECO:0008006" key="3">
    <source>
        <dbReference type="Google" id="ProtNLM"/>
    </source>
</evidence>
<dbReference type="HOGENOM" id="CLU_102093_0_0_5"/>
<dbReference type="PATRIC" id="fig|1367847.3.peg.559"/>
<reference evidence="1 2" key="1">
    <citation type="journal article" date="2014" name="BMC Genomics">
        <title>Architecture and functions of a multipartite genome of the methylotrophic bacterium Paracoccus aminophilus JCM 7686, containing primary and secondary chromids.</title>
        <authorList>
            <person name="Dziewit L."/>
            <person name="Czarnecki J."/>
            <person name="Wibberg D."/>
            <person name="Radlinska M."/>
            <person name="Mrozek P."/>
            <person name="Szymczak M."/>
            <person name="Schluter A."/>
            <person name="Puhler A."/>
            <person name="Bartosik D."/>
        </authorList>
    </citation>
    <scope>NUCLEOTIDE SEQUENCE [LARGE SCALE GENOMIC DNA]</scope>
    <source>
        <strain evidence="1">JCM 7686</strain>
    </source>
</reference>
<evidence type="ECO:0000313" key="2">
    <source>
        <dbReference type="Proteomes" id="UP000015480"/>
    </source>
</evidence>
<dbReference type="STRING" id="1367847.JCM7686_0608"/>
<proteinExistence type="predicted"/>
<sequence>MSENETSNLALPLLLPAQAQKHVTVNDALLRLDGMVDLVLQSLSRTQPPAGVVDGMCWGVPPGAVNAWEGRGGQIAIGANGGWVFVTPRLGSRAYIADQGVPAIHDGALWVPGALNMGAFGSGLIAMQASDEVTLTAGASKEATLSIPAGVMVIGVTARVTQALTGTLTSWRLGTAGAENRFGDGLGKGLGSWGRGILSQPMTYWDAAPLRLTATGGNFAAGKVRLVAHWLELRIPN</sequence>
<dbReference type="Proteomes" id="UP000015480">
    <property type="component" value="Chromosome"/>
</dbReference>
<name>S5XRK1_PARAH</name>
<protein>
    <recommendedName>
        <fullName evidence="3">DUF2793 domain-containing protein</fullName>
    </recommendedName>
</protein>
<dbReference type="InterPro" id="IPR021251">
    <property type="entry name" value="DUF2793"/>
</dbReference>